<dbReference type="Proteomes" id="UP001431783">
    <property type="component" value="Unassembled WGS sequence"/>
</dbReference>
<dbReference type="EMBL" id="JARQZJ010000074">
    <property type="protein sequence ID" value="KAK9882281.1"/>
    <property type="molecule type" value="Genomic_DNA"/>
</dbReference>
<proteinExistence type="predicted"/>
<organism evidence="2 3">
    <name type="scientific">Henosepilachna vigintioctopunctata</name>
    <dbReference type="NCBI Taxonomy" id="420089"/>
    <lineage>
        <taxon>Eukaryota</taxon>
        <taxon>Metazoa</taxon>
        <taxon>Ecdysozoa</taxon>
        <taxon>Arthropoda</taxon>
        <taxon>Hexapoda</taxon>
        <taxon>Insecta</taxon>
        <taxon>Pterygota</taxon>
        <taxon>Neoptera</taxon>
        <taxon>Endopterygota</taxon>
        <taxon>Coleoptera</taxon>
        <taxon>Polyphaga</taxon>
        <taxon>Cucujiformia</taxon>
        <taxon>Coccinelloidea</taxon>
        <taxon>Coccinellidae</taxon>
        <taxon>Epilachninae</taxon>
        <taxon>Epilachnini</taxon>
        <taxon>Henosepilachna</taxon>
    </lineage>
</organism>
<evidence type="ECO:0000313" key="3">
    <source>
        <dbReference type="Proteomes" id="UP001431783"/>
    </source>
</evidence>
<reference evidence="2 3" key="1">
    <citation type="submission" date="2023-03" db="EMBL/GenBank/DDBJ databases">
        <title>Genome insight into feeding habits of ladybird beetles.</title>
        <authorList>
            <person name="Li H.-S."/>
            <person name="Huang Y.-H."/>
            <person name="Pang H."/>
        </authorList>
    </citation>
    <scope>NUCLEOTIDE SEQUENCE [LARGE SCALE GENOMIC DNA]</scope>
    <source>
        <strain evidence="2">SYSU_2023b</strain>
        <tissue evidence="2">Whole body</tissue>
    </source>
</reference>
<accession>A0AAW1UF21</accession>
<dbReference type="AlphaFoldDB" id="A0AAW1UF21"/>
<evidence type="ECO:0000313" key="2">
    <source>
        <dbReference type="EMBL" id="KAK9882281.1"/>
    </source>
</evidence>
<sequence>MHGLEGEENQPAQTSTTDQMDKHMPANYNPADYPPVKMRNRKDSTDLSETQRKRRSKNRLSNRRSTGVNYSAETIEEALAMGPHGDYRQSNK</sequence>
<keyword evidence="3" id="KW-1185">Reference proteome</keyword>
<comment type="caution">
    <text evidence="2">The sequence shown here is derived from an EMBL/GenBank/DDBJ whole genome shotgun (WGS) entry which is preliminary data.</text>
</comment>
<feature type="region of interest" description="Disordered" evidence="1">
    <location>
        <begin position="1"/>
        <end position="92"/>
    </location>
</feature>
<protein>
    <submittedName>
        <fullName evidence="2">Uncharacterized protein</fullName>
    </submittedName>
</protein>
<gene>
    <name evidence="2" type="ORF">WA026_020389</name>
</gene>
<feature type="compositionally biased region" description="Basic residues" evidence="1">
    <location>
        <begin position="52"/>
        <end position="62"/>
    </location>
</feature>
<name>A0AAW1UF21_9CUCU</name>
<feature type="compositionally biased region" description="Basic and acidic residues" evidence="1">
    <location>
        <begin position="41"/>
        <end position="51"/>
    </location>
</feature>
<evidence type="ECO:0000256" key="1">
    <source>
        <dbReference type="SAM" id="MobiDB-lite"/>
    </source>
</evidence>